<dbReference type="Proteomes" id="UP001056120">
    <property type="component" value="Linkage Group LG01"/>
</dbReference>
<proteinExistence type="predicted"/>
<keyword evidence="2" id="KW-1185">Reference proteome</keyword>
<dbReference type="EMBL" id="CM042018">
    <property type="protein sequence ID" value="KAI3829305.1"/>
    <property type="molecule type" value="Genomic_DNA"/>
</dbReference>
<evidence type="ECO:0000313" key="2">
    <source>
        <dbReference type="Proteomes" id="UP001056120"/>
    </source>
</evidence>
<organism evidence="1 2">
    <name type="scientific">Smallanthus sonchifolius</name>
    <dbReference type="NCBI Taxonomy" id="185202"/>
    <lineage>
        <taxon>Eukaryota</taxon>
        <taxon>Viridiplantae</taxon>
        <taxon>Streptophyta</taxon>
        <taxon>Embryophyta</taxon>
        <taxon>Tracheophyta</taxon>
        <taxon>Spermatophyta</taxon>
        <taxon>Magnoliopsida</taxon>
        <taxon>eudicotyledons</taxon>
        <taxon>Gunneridae</taxon>
        <taxon>Pentapetalae</taxon>
        <taxon>asterids</taxon>
        <taxon>campanulids</taxon>
        <taxon>Asterales</taxon>
        <taxon>Asteraceae</taxon>
        <taxon>Asteroideae</taxon>
        <taxon>Heliantheae alliance</taxon>
        <taxon>Millerieae</taxon>
        <taxon>Smallanthus</taxon>
    </lineage>
</organism>
<accession>A0ACB9KAJ7</accession>
<protein>
    <submittedName>
        <fullName evidence="1">Uncharacterized protein</fullName>
    </submittedName>
</protein>
<reference evidence="2" key="1">
    <citation type="journal article" date="2022" name="Mol. Ecol. Resour.">
        <title>The genomes of chicory, endive, great burdock and yacon provide insights into Asteraceae palaeo-polyploidization history and plant inulin production.</title>
        <authorList>
            <person name="Fan W."/>
            <person name="Wang S."/>
            <person name="Wang H."/>
            <person name="Wang A."/>
            <person name="Jiang F."/>
            <person name="Liu H."/>
            <person name="Zhao H."/>
            <person name="Xu D."/>
            <person name="Zhang Y."/>
        </authorList>
    </citation>
    <scope>NUCLEOTIDE SEQUENCE [LARGE SCALE GENOMIC DNA]</scope>
    <source>
        <strain evidence="2">cv. Yunnan</strain>
    </source>
</reference>
<evidence type="ECO:0000313" key="1">
    <source>
        <dbReference type="EMBL" id="KAI3829305.1"/>
    </source>
</evidence>
<reference evidence="1 2" key="2">
    <citation type="journal article" date="2022" name="Mol. Ecol. Resour.">
        <title>The genomes of chicory, endive, great burdock and yacon provide insights into Asteraceae paleo-polyploidization history and plant inulin production.</title>
        <authorList>
            <person name="Fan W."/>
            <person name="Wang S."/>
            <person name="Wang H."/>
            <person name="Wang A."/>
            <person name="Jiang F."/>
            <person name="Liu H."/>
            <person name="Zhao H."/>
            <person name="Xu D."/>
            <person name="Zhang Y."/>
        </authorList>
    </citation>
    <scope>NUCLEOTIDE SEQUENCE [LARGE SCALE GENOMIC DNA]</scope>
    <source>
        <strain evidence="2">cv. Yunnan</strain>
        <tissue evidence="1">Leaves</tissue>
    </source>
</reference>
<gene>
    <name evidence="1" type="ORF">L1987_03425</name>
</gene>
<name>A0ACB9KAJ7_9ASTR</name>
<sequence>MANHHDRNPFAHDDDVNPFSNNHNIHGIPQNSRLSTLTPEPPVYGHGAAANNSLDTMAKLKKKQKELVAKEAELNRREEILRRKEEALARSGAVIENKNWPPFYPLVHHDIAGDIPIHLQRIQYVAYATLLGVPISLFWNLITSIAIFVSDAAGVFIFFSIIYFLLGPPGAFYFWYRPLYRAFKKNNGMNFGCFFFNYAYHIVFFGFATIGPRILFAGLHFAGILNAMKLISRHPALGIMSFIGFGFFAIELVLSIWVMQQVYRVFRGNDKATSAPISIAL</sequence>
<comment type="caution">
    <text evidence="1">The sequence shown here is derived from an EMBL/GenBank/DDBJ whole genome shotgun (WGS) entry which is preliminary data.</text>
</comment>